<dbReference type="RefSeq" id="WP_150211720.1">
    <property type="nucleotide sequence ID" value="NZ_CP029190.1"/>
</dbReference>
<dbReference type="EMBL" id="CP029190">
    <property type="protein sequence ID" value="QES51982.1"/>
    <property type="molecule type" value="Genomic_DNA"/>
</dbReference>
<gene>
    <name evidence="2" type="ORF">DEJ50_33305</name>
</gene>
<sequence>MHIRALTTVLAARVERLKNAPRDAGQTSAELAVIAGVVIAIAIAVVAAIKTFTDAKIPLISG</sequence>
<reference evidence="2 3" key="1">
    <citation type="submission" date="2018-05" db="EMBL/GenBank/DDBJ databases">
        <title>Streptomyces venezuelae.</title>
        <authorList>
            <person name="Kim W."/>
            <person name="Lee N."/>
            <person name="Cho B.-K."/>
        </authorList>
    </citation>
    <scope>NUCLEOTIDE SEQUENCE [LARGE SCALE GENOMIC DNA]</scope>
    <source>
        <strain evidence="2 3">ATCC 21782</strain>
    </source>
</reference>
<keyword evidence="1" id="KW-0472">Membrane</keyword>
<keyword evidence="1" id="KW-0812">Transmembrane</keyword>
<evidence type="ECO:0000313" key="3">
    <source>
        <dbReference type="Proteomes" id="UP000325211"/>
    </source>
</evidence>
<dbReference type="OrthoDB" id="4314631at2"/>
<dbReference type="Proteomes" id="UP000325211">
    <property type="component" value="Chromosome"/>
</dbReference>
<evidence type="ECO:0000313" key="2">
    <source>
        <dbReference type="EMBL" id="QES51982.1"/>
    </source>
</evidence>
<feature type="transmembrane region" description="Helical" evidence="1">
    <location>
        <begin position="32"/>
        <end position="52"/>
    </location>
</feature>
<name>A0A5P2D9Z5_STRVZ</name>
<dbReference type="AlphaFoldDB" id="A0A5P2D9Z5"/>
<proteinExistence type="predicted"/>
<keyword evidence="1" id="KW-1133">Transmembrane helix</keyword>
<protein>
    <submittedName>
        <fullName evidence="2">Uncharacterized protein</fullName>
    </submittedName>
</protein>
<evidence type="ECO:0000256" key="1">
    <source>
        <dbReference type="SAM" id="Phobius"/>
    </source>
</evidence>
<organism evidence="2 3">
    <name type="scientific">Streptomyces venezuelae</name>
    <dbReference type="NCBI Taxonomy" id="54571"/>
    <lineage>
        <taxon>Bacteria</taxon>
        <taxon>Bacillati</taxon>
        <taxon>Actinomycetota</taxon>
        <taxon>Actinomycetes</taxon>
        <taxon>Kitasatosporales</taxon>
        <taxon>Streptomycetaceae</taxon>
        <taxon>Streptomyces</taxon>
    </lineage>
</organism>
<accession>A0A5P2D9Z5</accession>